<comment type="caution">
    <text evidence="2">The sequence shown here is derived from an EMBL/GenBank/DDBJ whole genome shotgun (WGS) entry which is preliminary data.</text>
</comment>
<reference evidence="3" key="1">
    <citation type="submission" date="2017-09" db="EMBL/GenBank/DDBJ databases">
        <title>Depth-based differentiation of microbial function through sediment-hosted aquifers and enrichment of novel symbionts in the deep terrestrial subsurface.</title>
        <authorList>
            <person name="Probst A.J."/>
            <person name="Ladd B."/>
            <person name="Jarett J.K."/>
            <person name="Geller-Mcgrath D.E."/>
            <person name="Sieber C.M.K."/>
            <person name="Emerson J.B."/>
            <person name="Anantharaman K."/>
            <person name="Thomas B.C."/>
            <person name="Malmstrom R."/>
            <person name="Stieglmeier M."/>
            <person name="Klingl A."/>
            <person name="Woyke T."/>
            <person name="Ryan C.M."/>
            <person name="Banfield J.F."/>
        </authorList>
    </citation>
    <scope>NUCLEOTIDE SEQUENCE [LARGE SCALE GENOMIC DNA]</scope>
</reference>
<keyword evidence="1" id="KW-0472">Membrane</keyword>
<feature type="transmembrane region" description="Helical" evidence="1">
    <location>
        <begin position="69"/>
        <end position="90"/>
    </location>
</feature>
<evidence type="ECO:0000256" key="1">
    <source>
        <dbReference type="SAM" id="Phobius"/>
    </source>
</evidence>
<keyword evidence="1" id="KW-1133">Transmembrane helix</keyword>
<gene>
    <name evidence="2" type="ORF">COS44_01140</name>
</gene>
<dbReference type="AlphaFoldDB" id="A0A2M7BZ55"/>
<feature type="transmembrane region" description="Helical" evidence="1">
    <location>
        <begin position="34"/>
        <end position="57"/>
    </location>
</feature>
<name>A0A2M7BZ55_9BACT</name>
<dbReference type="EMBL" id="PEUS01000024">
    <property type="protein sequence ID" value="PIV14031.1"/>
    <property type="molecule type" value="Genomic_DNA"/>
</dbReference>
<organism evidence="2 3">
    <name type="scientific">bacterium (Candidatus Gribaldobacteria) CG03_land_8_20_14_0_80_36_40</name>
    <dbReference type="NCBI Taxonomy" id="2014271"/>
    <lineage>
        <taxon>Bacteria</taxon>
        <taxon>Candidatus Gribaldobacteria</taxon>
    </lineage>
</organism>
<proteinExistence type="predicted"/>
<dbReference type="Proteomes" id="UP000228816">
    <property type="component" value="Unassembled WGS sequence"/>
</dbReference>
<accession>A0A2M7BZ55</accession>
<protein>
    <submittedName>
        <fullName evidence="2">Uncharacterized protein</fullName>
    </submittedName>
</protein>
<sequence length="98" mass="11241">MAFGVNLVEFFCSAGLPAIYTRILTLNNLSSLSYYLYLLLYTFIFMLDDLIVFLIAFITLSKIGFTEKYNYWATLIGGLLILILGILLIFRPEFLMFG</sequence>
<keyword evidence="1" id="KW-0812">Transmembrane</keyword>
<evidence type="ECO:0000313" key="3">
    <source>
        <dbReference type="Proteomes" id="UP000228816"/>
    </source>
</evidence>
<evidence type="ECO:0000313" key="2">
    <source>
        <dbReference type="EMBL" id="PIV14031.1"/>
    </source>
</evidence>